<sequence length="224" mass="25508">MLIVTDQLDPESGFSELVIHSVYKRVRTRLQFAELLTRTHRAGCWGCLAVLLLLLLLLLHCRCWLRLAALYCRQCCAVLCCAWRGVRVCEVYCTPIHQHHLRGCGLGLGLGLGAWTGVLGRGERRCRCFYHQCLLLPPSSVHEIVKLAIRRRSGVLTTSNSSALRGEGCSLWLLTHLLGVYRTVLHTTTTLKQTRSRPLPRRHARLRHHRHPPAGHPRRQTREP</sequence>
<keyword evidence="2" id="KW-0812">Transmembrane</keyword>
<dbReference type="AlphaFoldDB" id="A0A8G1VXT4"/>
<name>A0A8G1VXT4_9EURO</name>
<evidence type="ECO:0000256" key="1">
    <source>
        <dbReference type="SAM" id="MobiDB-lite"/>
    </source>
</evidence>
<feature type="region of interest" description="Disordered" evidence="1">
    <location>
        <begin position="189"/>
        <end position="224"/>
    </location>
</feature>
<dbReference type="VEuPathDB" id="FungiDB:BO72DRAFT_117896"/>
<evidence type="ECO:0000313" key="3">
    <source>
        <dbReference type="EMBL" id="RAK76995.1"/>
    </source>
</evidence>
<feature type="transmembrane region" description="Helical" evidence="2">
    <location>
        <begin position="40"/>
        <end position="59"/>
    </location>
</feature>
<dbReference type="EMBL" id="KZ824645">
    <property type="protein sequence ID" value="RAK76995.1"/>
    <property type="molecule type" value="Genomic_DNA"/>
</dbReference>
<dbReference type="RefSeq" id="XP_040801005.1">
    <property type="nucleotide sequence ID" value="XM_040938987.1"/>
</dbReference>
<reference evidence="3 4" key="1">
    <citation type="submission" date="2018-02" db="EMBL/GenBank/DDBJ databases">
        <title>The genomes of Aspergillus section Nigri reveals drivers in fungal speciation.</title>
        <authorList>
            <consortium name="DOE Joint Genome Institute"/>
            <person name="Vesth T.C."/>
            <person name="Nybo J."/>
            <person name="Theobald S."/>
            <person name="Brandl J."/>
            <person name="Frisvad J.C."/>
            <person name="Nielsen K.F."/>
            <person name="Lyhne E.K."/>
            <person name="Kogle M.E."/>
            <person name="Kuo A."/>
            <person name="Riley R."/>
            <person name="Clum A."/>
            <person name="Nolan M."/>
            <person name="Lipzen A."/>
            <person name="Salamov A."/>
            <person name="Henrissat B."/>
            <person name="Wiebenga A."/>
            <person name="De vries R.P."/>
            <person name="Grigoriev I.V."/>
            <person name="Mortensen U.H."/>
            <person name="Andersen M.R."/>
            <person name="Baker S.E."/>
        </authorList>
    </citation>
    <scope>NUCLEOTIDE SEQUENCE [LARGE SCALE GENOMIC DNA]</scope>
    <source>
        <strain evidence="3 4">CBS 313.89</strain>
    </source>
</reference>
<dbReference type="GeneID" id="63856320"/>
<organism evidence="3 4">
    <name type="scientific">Aspergillus fijiensis CBS 313.89</name>
    <dbReference type="NCBI Taxonomy" id="1448319"/>
    <lineage>
        <taxon>Eukaryota</taxon>
        <taxon>Fungi</taxon>
        <taxon>Dikarya</taxon>
        <taxon>Ascomycota</taxon>
        <taxon>Pezizomycotina</taxon>
        <taxon>Eurotiomycetes</taxon>
        <taxon>Eurotiomycetidae</taxon>
        <taxon>Eurotiales</taxon>
        <taxon>Aspergillaceae</taxon>
        <taxon>Aspergillus</taxon>
    </lineage>
</organism>
<proteinExistence type="predicted"/>
<keyword evidence="2" id="KW-0472">Membrane</keyword>
<dbReference type="Proteomes" id="UP000249789">
    <property type="component" value="Unassembled WGS sequence"/>
</dbReference>
<protein>
    <submittedName>
        <fullName evidence="3">Uncharacterized protein</fullName>
    </submittedName>
</protein>
<feature type="compositionally biased region" description="Basic residues" evidence="1">
    <location>
        <begin position="194"/>
        <end position="224"/>
    </location>
</feature>
<evidence type="ECO:0000313" key="4">
    <source>
        <dbReference type="Proteomes" id="UP000249789"/>
    </source>
</evidence>
<gene>
    <name evidence="3" type="ORF">BO72DRAFT_117896</name>
</gene>
<accession>A0A8G1VXT4</accession>
<keyword evidence="4" id="KW-1185">Reference proteome</keyword>
<keyword evidence="2" id="KW-1133">Transmembrane helix</keyword>
<evidence type="ECO:0000256" key="2">
    <source>
        <dbReference type="SAM" id="Phobius"/>
    </source>
</evidence>